<dbReference type="PANTHER" id="PTHR44688">
    <property type="entry name" value="DNA-BINDING TRANSCRIPTIONAL ACTIVATOR DEVR_DOSR"/>
    <property type="match status" value="1"/>
</dbReference>
<evidence type="ECO:0000256" key="2">
    <source>
        <dbReference type="ARBA" id="ARBA00023125"/>
    </source>
</evidence>
<feature type="domain" description="HTH luxR-type" evidence="4">
    <location>
        <begin position="133"/>
        <end position="208"/>
    </location>
</feature>
<dbReference type="InterPro" id="IPR036388">
    <property type="entry name" value="WH-like_DNA-bd_sf"/>
</dbReference>
<protein>
    <submittedName>
        <fullName evidence="5">Helix-turn-helix transcriptional regulator</fullName>
    </submittedName>
</protein>
<geneLocation type="plasmid" evidence="5 6">
    <name>SNP1</name>
</geneLocation>
<evidence type="ECO:0000256" key="1">
    <source>
        <dbReference type="ARBA" id="ARBA00023015"/>
    </source>
</evidence>
<dbReference type="SUPFAM" id="SSF46894">
    <property type="entry name" value="C-terminal effector domain of the bipartite response regulators"/>
    <property type="match status" value="1"/>
</dbReference>
<dbReference type="SMART" id="SM00421">
    <property type="entry name" value="HTH_LUXR"/>
    <property type="match status" value="1"/>
</dbReference>
<dbReference type="PANTHER" id="PTHR44688:SF16">
    <property type="entry name" value="DNA-BINDING TRANSCRIPTIONAL ACTIVATOR DEVR_DOSR"/>
    <property type="match status" value="1"/>
</dbReference>
<keyword evidence="6" id="KW-1185">Reference proteome</keyword>
<dbReference type="Pfam" id="PF00196">
    <property type="entry name" value="GerE"/>
    <property type="match status" value="1"/>
</dbReference>
<keyword evidence="2" id="KW-0238">DNA-binding</keyword>
<evidence type="ECO:0000313" key="5">
    <source>
        <dbReference type="EMBL" id="BDM74421.1"/>
    </source>
</evidence>
<evidence type="ECO:0000256" key="3">
    <source>
        <dbReference type="ARBA" id="ARBA00023163"/>
    </source>
</evidence>
<keyword evidence="1" id="KW-0805">Transcription regulation</keyword>
<organism evidence="5 6">
    <name type="scientific">Streptomyces nigrescens</name>
    <dbReference type="NCBI Taxonomy" id="1920"/>
    <lineage>
        <taxon>Bacteria</taxon>
        <taxon>Bacillati</taxon>
        <taxon>Actinomycetota</taxon>
        <taxon>Actinomycetes</taxon>
        <taxon>Kitasatosporales</taxon>
        <taxon>Streptomycetaceae</taxon>
        <taxon>Streptomyces</taxon>
    </lineage>
</organism>
<dbReference type="InterPro" id="IPR016032">
    <property type="entry name" value="Sig_transdc_resp-reg_C-effctor"/>
</dbReference>
<keyword evidence="3" id="KW-0804">Transcription</keyword>
<accession>A0ABM8A6U2</accession>
<dbReference type="EMBL" id="AP026074">
    <property type="protein sequence ID" value="BDM74421.1"/>
    <property type="molecule type" value="Genomic_DNA"/>
</dbReference>
<gene>
    <name evidence="5" type="ORF">HEK616_79080</name>
</gene>
<name>A0ABM8A6U2_STRNI</name>
<dbReference type="Gene3D" id="1.10.10.10">
    <property type="entry name" value="Winged helix-like DNA-binding domain superfamily/Winged helix DNA-binding domain"/>
    <property type="match status" value="1"/>
</dbReference>
<sequence length="210" mass="22600">MESVSLTILAADPISGAGAAALLRPYPTVSLLAAERSAEADVLLVLAGEITAETLDSIEQAVRDAANPRMRVVLVGDVVRKQHLLRAVNCGLISLIPRREASTERLLRAVIGARDGRAELPTHGAAWLLDWARTVQSDVLTPIGLTTTGLVTREVEVIKLLADGLETAAIAQRLNYSERTIKNIIHGAMSRLQLRNRAHAVAYAFRTGVM</sequence>
<evidence type="ECO:0000259" key="4">
    <source>
        <dbReference type="PROSITE" id="PS50043"/>
    </source>
</evidence>
<proteinExistence type="predicted"/>
<evidence type="ECO:0000313" key="6">
    <source>
        <dbReference type="Proteomes" id="UP001059597"/>
    </source>
</evidence>
<reference evidence="5" key="1">
    <citation type="submission" date="2022-06" db="EMBL/GenBank/DDBJ databases">
        <title>Complete genome sequence of Streptomyces nigrescens HEK616.</title>
        <authorList>
            <person name="Asamizu S."/>
            <person name="Onaka H."/>
        </authorList>
    </citation>
    <scope>NUCLEOTIDE SEQUENCE</scope>
    <source>
        <strain evidence="5">HEK616</strain>
        <plasmid evidence="5">SNP1</plasmid>
    </source>
</reference>
<keyword evidence="5" id="KW-0614">Plasmid</keyword>
<dbReference type="CDD" id="cd06170">
    <property type="entry name" value="LuxR_C_like"/>
    <property type="match status" value="1"/>
</dbReference>
<dbReference type="PROSITE" id="PS50043">
    <property type="entry name" value="HTH_LUXR_2"/>
    <property type="match status" value="1"/>
</dbReference>
<dbReference type="PRINTS" id="PR00038">
    <property type="entry name" value="HTHLUXR"/>
</dbReference>
<dbReference type="InterPro" id="IPR000792">
    <property type="entry name" value="Tscrpt_reg_LuxR_C"/>
</dbReference>
<dbReference type="Proteomes" id="UP001059597">
    <property type="component" value="Plasmid SNP1"/>
</dbReference>